<evidence type="ECO:0000256" key="1">
    <source>
        <dbReference type="ARBA" id="ARBA00001231"/>
    </source>
</evidence>
<dbReference type="EMBL" id="JAAAJB010000413">
    <property type="protein sequence ID" value="KAG0256377.1"/>
    <property type="molecule type" value="Genomic_DNA"/>
</dbReference>
<feature type="domain" description="Beta-hexosaminidase eukaryotic type N-terminal" evidence="11">
    <location>
        <begin position="34"/>
        <end position="148"/>
    </location>
</feature>
<dbReference type="PANTHER" id="PTHR22600">
    <property type="entry name" value="BETA-HEXOSAMINIDASE"/>
    <property type="match status" value="1"/>
</dbReference>
<dbReference type="Gene3D" id="3.20.20.80">
    <property type="entry name" value="Glycosidases"/>
    <property type="match status" value="1"/>
</dbReference>
<evidence type="ECO:0000256" key="5">
    <source>
        <dbReference type="ARBA" id="ARBA00022801"/>
    </source>
</evidence>
<dbReference type="GO" id="GO:0016020">
    <property type="term" value="C:membrane"/>
    <property type="evidence" value="ECO:0007669"/>
    <property type="project" value="TreeGrafter"/>
</dbReference>
<dbReference type="InterPro" id="IPR025705">
    <property type="entry name" value="Beta_hexosaminidase_sua/sub"/>
</dbReference>
<evidence type="ECO:0000256" key="3">
    <source>
        <dbReference type="ARBA" id="ARBA00012663"/>
    </source>
</evidence>
<feature type="region of interest" description="Disordered" evidence="9">
    <location>
        <begin position="294"/>
        <end position="364"/>
    </location>
</feature>
<evidence type="ECO:0000256" key="9">
    <source>
        <dbReference type="SAM" id="MobiDB-lite"/>
    </source>
</evidence>
<accession>A0A9P6PXX4</accession>
<evidence type="ECO:0000313" key="12">
    <source>
        <dbReference type="EMBL" id="KAG0256377.1"/>
    </source>
</evidence>
<dbReference type="InterPro" id="IPR017853">
    <property type="entry name" value="GH"/>
</dbReference>
<dbReference type="CDD" id="cd06562">
    <property type="entry name" value="GH20_HexA_HexB-like"/>
    <property type="match status" value="1"/>
</dbReference>
<feature type="active site" description="Proton donor" evidence="8">
    <location>
        <position position="471"/>
    </location>
</feature>
<dbReference type="InterPro" id="IPR029019">
    <property type="entry name" value="HEX_eukaryotic_N"/>
</dbReference>
<dbReference type="Pfam" id="PF14845">
    <property type="entry name" value="Glycohydro_20b2"/>
    <property type="match status" value="1"/>
</dbReference>
<feature type="domain" description="Glycoside hydrolase family 20 catalytic" evidence="10">
    <location>
        <begin position="238"/>
        <end position="654"/>
    </location>
</feature>
<dbReference type="SUPFAM" id="SSF55545">
    <property type="entry name" value="beta-N-acetylhexosaminidase-like domain"/>
    <property type="match status" value="1"/>
</dbReference>
<name>A0A9P6PXX4_9FUNG</name>
<feature type="compositionally biased region" description="Low complexity" evidence="9">
    <location>
        <begin position="304"/>
        <end position="318"/>
    </location>
</feature>
<dbReference type="PANTHER" id="PTHR22600:SF26">
    <property type="entry name" value="BETA-N-ACETYLHEXOSAMINIDASE"/>
    <property type="match status" value="1"/>
</dbReference>
<dbReference type="Proteomes" id="UP000807716">
    <property type="component" value="Unassembled WGS sequence"/>
</dbReference>
<keyword evidence="4" id="KW-0732">Signal</keyword>
<evidence type="ECO:0000256" key="8">
    <source>
        <dbReference type="PIRSR" id="PIRSR625705-1"/>
    </source>
</evidence>
<feature type="compositionally biased region" description="Low complexity" evidence="9">
    <location>
        <begin position="85"/>
        <end position="106"/>
    </location>
</feature>
<comment type="similarity">
    <text evidence="2">Belongs to the glycosyl hydrolase 20 family.</text>
</comment>
<keyword evidence="7" id="KW-0326">Glycosidase</keyword>
<evidence type="ECO:0000259" key="10">
    <source>
        <dbReference type="Pfam" id="PF00728"/>
    </source>
</evidence>
<dbReference type="AlphaFoldDB" id="A0A9P6PXX4"/>
<feature type="region of interest" description="Disordered" evidence="9">
    <location>
        <begin position="85"/>
        <end position="110"/>
    </location>
</feature>
<dbReference type="EC" id="3.2.1.52" evidence="3"/>
<protein>
    <recommendedName>
        <fullName evidence="3">beta-N-acetylhexosaminidase</fullName>
        <ecNumber evidence="3">3.2.1.52</ecNumber>
    </recommendedName>
</protein>
<organism evidence="12 13">
    <name type="scientific">Actinomortierella ambigua</name>
    <dbReference type="NCBI Taxonomy" id="1343610"/>
    <lineage>
        <taxon>Eukaryota</taxon>
        <taxon>Fungi</taxon>
        <taxon>Fungi incertae sedis</taxon>
        <taxon>Mucoromycota</taxon>
        <taxon>Mortierellomycotina</taxon>
        <taxon>Mortierellomycetes</taxon>
        <taxon>Mortierellales</taxon>
        <taxon>Mortierellaceae</taxon>
        <taxon>Actinomortierella</taxon>
    </lineage>
</organism>
<dbReference type="SUPFAM" id="SSF51445">
    <property type="entry name" value="(Trans)glycosidases"/>
    <property type="match status" value="2"/>
</dbReference>
<dbReference type="InterPro" id="IPR029018">
    <property type="entry name" value="Hex-like_dom2"/>
</dbReference>
<sequence>MIKTVYSISAAITLASNAFLLSLLFTPQHSAAHLWPKPLYHCQGEQTLRLSKDFEFVLPTNVHPRLAESASRYRRRILKSTFVSPVPPTVSSSSSSPSNVLTRSSSKANTSGTYDLRRIDVQVEDALAKAPLGPDTDESYQLLIAADDEEANRPFEISKSHCAAIRNGVILPGLQAHIRAKTIYGAMRAFETFAQLVVNTESASTPEGDQSSFGSSTATSLMKIVPNVPIVIHDRPLFQHRGILLDTSRNFLTVSTIKRTLDAMAMNKMNVFHWHLIDSQSFPLKLDDVNVATTSANDSDEPSSSDTNNPSSDNSDNSDNSDRRRKRDSSKETKVTTPDEEDPDRGKSDHKDKDRGKDEDEFLPLSQLAAKAAYSPEMTYSKTDVADLVAYALDRGIRVIPEIDLPGHAWAWSTAFPEITACPDGPVHYAAEHPTGQINPVVPKTYRVIQAVYDQVAPLFQDPWFHGGSDEINFRCWNATRIITDYLRRHGHKADTAGFDWILNRFITRQHDMLRAQGKTPVVWEEVVLNHRLNYMKQPQHRDTIIQVWTSAENIKKTIQKGYKVIAGSADYWYLDCGFGSWVGNDVNGNSWCDPYKTWQKIYSFNPLLGLTDDESMNVLGGEALLWGEQVDDTNVDSKLWPRASAAAEVLWSGNSNDSPTSLWDGDKQHDNTLRTEEAIPRINEQRFRMVSEGVPAEPLMPMWCVKRPGHCNS</sequence>
<evidence type="ECO:0000256" key="6">
    <source>
        <dbReference type="ARBA" id="ARBA00023180"/>
    </source>
</evidence>
<evidence type="ECO:0000256" key="2">
    <source>
        <dbReference type="ARBA" id="ARBA00006285"/>
    </source>
</evidence>
<dbReference type="InterPro" id="IPR015883">
    <property type="entry name" value="Glyco_hydro_20_cat"/>
</dbReference>
<evidence type="ECO:0000259" key="11">
    <source>
        <dbReference type="Pfam" id="PF14845"/>
    </source>
</evidence>
<dbReference type="GO" id="GO:0005975">
    <property type="term" value="P:carbohydrate metabolic process"/>
    <property type="evidence" value="ECO:0007669"/>
    <property type="project" value="InterPro"/>
</dbReference>
<comment type="caution">
    <text evidence="12">The sequence shown here is derived from an EMBL/GenBank/DDBJ whole genome shotgun (WGS) entry which is preliminary data.</text>
</comment>
<gene>
    <name evidence="12" type="ORF">DFQ27_005763</name>
</gene>
<dbReference type="OrthoDB" id="428480at2759"/>
<keyword evidence="6" id="KW-0325">Glycoprotein</keyword>
<dbReference type="Gene3D" id="3.30.379.10">
    <property type="entry name" value="Chitobiase/beta-hexosaminidase domain 2-like"/>
    <property type="match status" value="1"/>
</dbReference>
<dbReference type="GO" id="GO:0030203">
    <property type="term" value="P:glycosaminoglycan metabolic process"/>
    <property type="evidence" value="ECO:0007669"/>
    <property type="project" value="TreeGrafter"/>
</dbReference>
<evidence type="ECO:0000256" key="7">
    <source>
        <dbReference type="ARBA" id="ARBA00023295"/>
    </source>
</evidence>
<keyword evidence="13" id="KW-1185">Reference proteome</keyword>
<proteinExistence type="inferred from homology"/>
<dbReference type="Pfam" id="PF00728">
    <property type="entry name" value="Glyco_hydro_20"/>
    <property type="match status" value="1"/>
</dbReference>
<comment type="catalytic activity">
    <reaction evidence="1">
        <text>Hydrolysis of terminal non-reducing N-acetyl-D-hexosamine residues in N-acetyl-beta-D-hexosaminides.</text>
        <dbReference type="EC" id="3.2.1.52"/>
    </reaction>
</comment>
<dbReference type="FunFam" id="3.20.20.80:FF:000063">
    <property type="entry name" value="Beta-hexosaminidase"/>
    <property type="match status" value="1"/>
</dbReference>
<keyword evidence="5" id="KW-0378">Hydrolase</keyword>
<reference evidence="12" key="1">
    <citation type="journal article" date="2020" name="Fungal Divers.">
        <title>Resolving the Mortierellaceae phylogeny through synthesis of multi-gene phylogenetics and phylogenomics.</title>
        <authorList>
            <person name="Vandepol N."/>
            <person name="Liber J."/>
            <person name="Desiro A."/>
            <person name="Na H."/>
            <person name="Kennedy M."/>
            <person name="Barry K."/>
            <person name="Grigoriev I.V."/>
            <person name="Miller A.N."/>
            <person name="O'Donnell K."/>
            <person name="Stajich J.E."/>
            <person name="Bonito G."/>
        </authorList>
    </citation>
    <scope>NUCLEOTIDE SEQUENCE</scope>
    <source>
        <strain evidence="12">BC1065</strain>
    </source>
</reference>
<dbReference type="GO" id="GO:0004563">
    <property type="term" value="F:beta-N-acetylhexosaminidase activity"/>
    <property type="evidence" value="ECO:0007669"/>
    <property type="project" value="UniProtKB-EC"/>
</dbReference>
<feature type="compositionally biased region" description="Basic and acidic residues" evidence="9">
    <location>
        <begin position="344"/>
        <end position="358"/>
    </location>
</feature>
<evidence type="ECO:0000313" key="13">
    <source>
        <dbReference type="Proteomes" id="UP000807716"/>
    </source>
</evidence>
<dbReference type="PRINTS" id="PR00738">
    <property type="entry name" value="GLHYDRLASE20"/>
</dbReference>
<evidence type="ECO:0000256" key="4">
    <source>
        <dbReference type="ARBA" id="ARBA00022729"/>
    </source>
</evidence>